<evidence type="ECO:0000256" key="2">
    <source>
        <dbReference type="ARBA" id="ARBA00022801"/>
    </source>
</evidence>
<dbReference type="InterPro" id="IPR010222">
    <property type="entry name" value="RNA_helicase_HrpA"/>
</dbReference>
<evidence type="ECO:0000256" key="1">
    <source>
        <dbReference type="ARBA" id="ARBA00022741"/>
    </source>
</evidence>
<name>A0A0B8QK92_9VIBR</name>
<dbReference type="SUPFAM" id="SSF52540">
    <property type="entry name" value="P-loop containing nucleoside triphosphate hydrolases"/>
    <property type="match status" value="1"/>
</dbReference>
<proteinExistence type="predicted"/>
<organism evidence="7 8">
    <name type="scientific">Vibrio ishigakensis</name>
    <dbReference type="NCBI Taxonomy" id="1481914"/>
    <lineage>
        <taxon>Bacteria</taxon>
        <taxon>Pseudomonadati</taxon>
        <taxon>Pseudomonadota</taxon>
        <taxon>Gammaproteobacteria</taxon>
        <taxon>Vibrionales</taxon>
        <taxon>Vibrionaceae</taxon>
        <taxon>Vibrio</taxon>
    </lineage>
</organism>
<dbReference type="Proteomes" id="UP000031666">
    <property type="component" value="Unassembled WGS sequence"/>
</dbReference>
<gene>
    <name evidence="7" type="ORF">JCM19241_3465</name>
</gene>
<evidence type="ECO:0000256" key="5">
    <source>
        <dbReference type="SAM" id="Coils"/>
    </source>
</evidence>
<dbReference type="AlphaFoldDB" id="A0A0B8QK92"/>
<dbReference type="InterPro" id="IPR011709">
    <property type="entry name" value="DEAD-box_helicase_OB_fold"/>
</dbReference>
<dbReference type="FunFam" id="1.20.120.1080:FF:000005">
    <property type="entry name" value="ATP-dependent helicase HrpA"/>
    <property type="match status" value="1"/>
</dbReference>
<keyword evidence="2 7" id="KW-0378">Hydrolase</keyword>
<dbReference type="GO" id="GO:0005524">
    <property type="term" value="F:ATP binding"/>
    <property type="evidence" value="ECO:0007669"/>
    <property type="project" value="UniProtKB-KW"/>
</dbReference>
<evidence type="ECO:0000256" key="4">
    <source>
        <dbReference type="ARBA" id="ARBA00022840"/>
    </source>
</evidence>
<sequence>MLEELGAINSESKDPRKRLTGIGRKLARLPIDPRLARMVIEAPRLGCVKEIMIIASALSIQDPRERPSDKQQSSDDKHRRFFDKESDFITFVNLWNYVQKQQKELSSNQFRKQCKQDYLNYLRVREWQDLYFQLHEAIREMDIKLNQQEGDYQSIHSALLSGMLSHVGVKDQEKSEYQGARNARFHIFPASGQFKKQPKWIVSAELVETSKLWGRIVAKIQPEWIEPLAKHLIKRSYSEPHWSKKQAAVQAYEKVTLYGIPIVPKRLVNYSAIDPTLCRELFIRSAMVEGDWETRHVFFKQNRKLLREVEELEHKSRRRDILVDDDELFDFYDQRVSTDAVSGRHFDTWWNKERKANPELLNFEKSMLFKGDASHITDLDYPNFWHQENLKLKLSYQFEPGENSDGVTVHIPIPVLNQVTPQGFDWQIPGLRHELVVSLIKSLPKTLRRNFVPAPNYADAFLARVIPLEAPLLDSLEKELRRMTGIEVLREDWKLEQVPEHLKVTYRAVDHRNRKLKESQDLYELKEQLKEKVQQTLSKVADDDIEQQDLRTWSFGEIPRVYQQKRGGYQVKAFPAIVDAKQSVEIKLFETEYEQQQAMQAGQRRLILLNVPSPIKYLHQNLPNKSKLGLYFNPYGKVLDLIDDCIACGVDKLIEEQGGLVWEPAKFEALKEHVRAELGDTVVEIAKQVETILTTAFSINKKLKGRVDLSMAFALSDIKAQLEALIYRGFATDCGWKRLPDILRYMKAIERRMEKLPIDPNKDRIQLLKIEAVTKEYQELKNKIPKGQ</sequence>
<dbReference type="EC" id="3.6.4.13" evidence="7"/>
<dbReference type="NCBIfam" id="NF008348">
    <property type="entry name" value="PRK11131.1"/>
    <property type="match status" value="1"/>
</dbReference>
<dbReference type="GO" id="GO:0003723">
    <property type="term" value="F:RNA binding"/>
    <property type="evidence" value="ECO:0007669"/>
    <property type="project" value="TreeGrafter"/>
</dbReference>
<dbReference type="Pfam" id="PF11898">
    <property type="entry name" value="DUF3418"/>
    <property type="match status" value="1"/>
</dbReference>
<reference evidence="7 8" key="1">
    <citation type="submission" date="2015-01" db="EMBL/GenBank/DDBJ databases">
        <title>Vibrio sp. C94 JCM 19241 whole genome shotgun sequence.</title>
        <authorList>
            <person name="Sawabe T."/>
            <person name="Meirelles P."/>
            <person name="Feng G."/>
            <person name="Sayaka M."/>
            <person name="Hattori M."/>
            <person name="Ohkuma M."/>
        </authorList>
    </citation>
    <scope>NUCLEOTIDE SEQUENCE [LARGE SCALE GENOMIC DNA]</scope>
    <source>
        <strain evidence="8">JCM 19241</strain>
    </source>
</reference>
<evidence type="ECO:0000313" key="7">
    <source>
        <dbReference type="EMBL" id="GAM75553.1"/>
    </source>
</evidence>
<dbReference type="GO" id="GO:0016787">
    <property type="term" value="F:hydrolase activity"/>
    <property type="evidence" value="ECO:0007669"/>
    <property type="project" value="UniProtKB-KW"/>
</dbReference>
<dbReference type="Gene3D" id="1.20.120.1080">
    <property type="match status" value="1"/>
</dbReference>
<dbReference type="InterPro" id="IPR027417">
    <property type="entry name" value="P-loop_NTPase"/>
</dbReference>
<dbReference type="PANTHER" id="PTHR18934">
    <property type="entry name" value="ATP-DEPENDENT RNA HELICASE"/>
    <property type="match status" value="1"/>
</dbReference>
<accession>A0A0B8QK92</accession>
<dbReference type="NCBIfam" id="TIGR01967">
    <property type="entry name" value="DEAH_box_HrpA"/>
    <property type="match status" value="1"/>
</dbReference>
<evidence type="ECO:0000313" key="8">
    <source>
        <dbReference type="Proteomes" id="UP000031666"/>
    </source>
</evidence>
<feature type="domain" description="Helicase-associated" evidence="6">
    <location>
        <begin position="1"/>
        <end position="92"/>
    </location>
</feature>
<dbReference type="Pfam" id="PF07717">
    <property type="entry name" value="OB_NTP_bind"/>
    <property type="match status" value="1"/>
</dbReference>
<dbReference type="SMART" id="SM00847">
    <property type="entry name" value="HA2"/>
    <property type="match status" value="1"/>
</dbReference>
<evidence type="ECO:0000256" key="3">
    <source>
        <dbReference type="ARBA" id="ARBA00022806"/>
    </source>
</evidence>
<keyword evidence="5" id="KW-0175">Coiled coil</keyword>
<dbReference type="InterPro" id="IPR007502">
    <property type="entry name" value="Helicase-assoc_dom"/>
</dbReference>
<evidence type="ECO:0000259" key="6">
    <source>
        <dbReference type="SMART" id="SM00847"/>
    </source>
</evidence>
<comment type="caution">
    <text evidence="7">The sequence shown here is derived from an EMBL/GenBank/DDBJ whole genome shotgun (WGS) entry which is preliminary data.</text>
</comment>
<dbReference type="STRING" id="1481914.JCM19241_3465"/>
<reference evidence="7 8" key="2">
    <citation type="submission" date="2015-01" db="EMBL/GenBank/DDBJ databases">
        <authorList>
            <consortium name="NBRP consortium"/>
            <person name="Sawabe T."/>
            <person name="Meirelles P."/>
            <person name="Feng G."/>
            <person name="Sayaka M."/>
            <person name="Hattori M."/>
            <person name="Ohkuma M."/>
        </authorList>
    </citation>
    <scope>NUCLEOTIDE SEQUENCE [LARGE SCALE GENOMIC DNA]</scope>
    <source>
        <strain evidence="8">JCM 19241</strain>
    </source>
</reference>
<dbReference type="Pfam" id="PF21010">
    <property type="entry name" value="HA2_C"/>
    <property type="match status" value="1"/>
</dbReference>
<keyword evidence="1" id="KW-0547">Nucleotide-binding</keyword>
<dbReference type="EMBL" id="BBSC01000004">
    <property type="protein sequence ID" value="GAM75553.1"/>
    <property type="molecule type" value="Genomic_DNA"/>
</dbReference>
<protein>
    <submittedName>
        <fullName evidence="7">ATP-dependent RNA helicase hrpA</fullName>
        <ecNumber evidence="7">3.6.4.13</ecNumber>
    </submittedName>
</protein>
<dbReference type="InterPro" id="IPR024590">
    <property type="entry name" value="HrpA_C"/>
</dbReference>
<dbReference type="PANTHER" id="PTHR18934:SF99">
    <property type="entry name" value="ATP-DEPENDENT RNA HELICASE DHX37-RELATED"/>
    <property type="match status" value="1"/>
</dbReference>
<keyword evidence="3 7" id="KW-0347">Helicase</keyword>
<dbReference type="GO" id="GO:0003724">
    <property type="term" value="F:RNA helicase activity"/>
    <property type="evidence" value="ECO:0007669"/>
    <property type="project" value="UniProtKB-EC"/>
</dbReference>
<keyword evidence="4" id="KW-0067">ATP-binding</keyword>
<feature type="coiled-coil region" evidence="5">
    <location>
        <begin position="512"/>
        <end position="539"/>
    </location>
</feature>